<comment type="similarity">
    <text evidence="1">Belongs to the NAD(P)-dependent epimerase/dehydratase family.</text>
</comment>
<dbReference type="InterPro" id="IPR036291">
    <property type="entry name" value="NAD(P)-bd_dom_sf"/>
</dbReference>
<dbReference type="Gene3D" id="3.40.50.720">
    <property type="entry name" value="NAD(P)-binding Rossmann-like Domain"/>
    <property type="match status" value="1"/>
</dbReference>
<dbReference type="PANTHER" id="PTHR43725:SF53">
    <property type="entry name" value="UDP-ARABINOSE 4-EPIMERASE 1"/>
    <property type="match status" value="1"/>
</dbReference>
<reference evidence="3" key="1">
    <citation type="journal article" date="2019" name="MBio">
        <title>Virus Genomes from Deep Sea Sediments Expand the Ocean Megavirome and Support Independent Origins of Viral Gigantism.</title>
        <authorList>
            <person name="Backstrom D."/>
            <person name="Yutin N."/>
            <person name="Jorgensen S.L."/>
            <person name="Dharamshi J."/>
            <person name="Homa F."/>
            <person name="Zaremba-Niedwiedzka K."/>
            <person name="Spang A."/>
            <person name="Wolf Y.I."/>
            <person name="Koonin E.V."/>
            <person name="Ettema T.J."/>
        </authorList>
    </citation>
    <scope>NUCLEOTIDE SEQUENCE</scope>
</reference>
<evidence type="ECO:0000256" key="1">
    <source>
        <dbReference type="ARBA" id="ARBA00007637"/>
    </source>
</evidence>
<protein>
    <submittedName>
        <fullName evidence="3">NAD dependent epimerase/dehydratase</fullName>
    </submittedName>
</protein>
<dbReference type="Gene3D" id="3.90.25.10">
    <property type="entry name" value="UDP-galactose 4-epimerase, domain 1"/>
    <property type="match status" value="1"/>
</dbReference>
<dbReference type="SUPFAM" id="SSF51735">
    <property type="entry name" value="NAD(P)-binding Rossmann-fold domains"/>
    <property type="match status" value="1"/>
</dbReference>
<organism evidence="3">
    <name type="scientific">Pithovirus LCPAC101</name>
    <dbReference type="NCBI Taxonomy" id="2506586"/>
    <lineage>
        <taxon>Viruses</taxon>
        <taxon>Pithoviruses</taxon>
    </lineage>
</organism>
<gene>
    <name evidence="3" type="ORF">LCPAC101_01390</name>
</gene>
<name>A0A481Z2D5_9VIRU</name>
<feature type="domain" description="NAD(P)-binding" evidence="2">
    <location>
        <begin position="5"/>
        <end position="326"/>
    </location>
</feature>
<dbReference type="Pfam" id="PF16363">
    <property type="entry name" value="GDP_Man_Dehyd"/>
    <property type="match status" value="1"/>
</dbReference>
<dbReference type="PANTHER" id="PTHR43725">
    <property type="entry name" value="UDP-GLUCOSE 4-EPIMERASE"/>
    <property type="match status" value="1"/>
</dbReference>
<evidence type="ECO:0000259" key="2">
    <source>
        <dbReference type="Pfam" id="PF16363"/>
    </source>
</evidence>
<dbReference type="InterPro" id="IPR016040">
    <property type="entry name" value="NAD(P)-bd_dom"/>
</dbReference>
<evidence type="ECO:0000313" key="3">
    <source>
        <dbReference type="EMBL" id="QBK89856.1"/>
    </source>
</evidence>
<accession>A0A481Z2D5</accession>
<dbReference type="EMBL" id="MK500443">
    <property type="protein sequence ID" value="QBK89856.1"/>
    <property type="molecule type" value="Genomic_DNA"/>
</dbReference>
<proteinExistence type="inferred from homology"/>
<sequence>MQFAIVTGSSGFIGSALSNYLLSKNMVVFGVDKEDTKISHKYYFHLSLDVSMHENMIKLESKVIDIIDKYNILKENIFVCHLAAKISVKDSMTNLYDYYNNNTVSTLNILEFMHKNNLNNIYFSSTAAVYNSNYISNNKLLLEEGPLKSESVYGNTKKLAEDIILDYGKQFNITGYIFRFFNVAGGRDTLYPPHHLIPILIDSFNKNKSWKIYGSDYPTKDGSCVRDYVHVNDIANAFYLAMQKRNNIVDTINLGSGCGYSVRKIMDMTSSILTSSINENNNNNINIYEYKRRPGDPPFLVADINKAKNVLNWSPEYSIQVTIKDTITSYNTK</sequence>